<dbReference type="InterPro" id="IPR020843">
    <property type="entry name" value="ER"/>
</dbReference>
<dbReference type="Pfam" id="PF21089">
    <property type="entry name" value="PKS_DH_N"/>
    <property type="match status" value="1"/>
</dbReference>
<dbReference type="InterPro" id="IPR057326">
    <property type="entry name" value="KR_dom"/>
</dbReference>
<sequence>MPKEEELLEHLRWVTAELRRTRQQLREASAAEPEPVAIVGMACRYPGGVRSPEDLWRLVADGGDAIGGFPAERGWDAEALHDPDPDHHGTTYVTEGGFCADAVDFDAGFFDIGPREAVAMDPQQRLLLETAWEAFERAGLPREALRGSETGVFAGVSSHDYLSFIGDLTSDVEGYVGTGNLGSVVSGRIAYTLGLEGPAVTVDTACSSSLTAMHLACQSLRQGECTLALAGGVSVMATAGAFIEFSRQRGLAPDGRCKSFAAAADGTGWSEGAGLVVLERLSDARRNGHRVLAVLRGSAVNQDGASNGLTAPNGPSQERVIRQALANARLTASDVDVVEGHGTGTTLGDPIEARALLATYGQGRPADRPLRLGSVKSNLGHTQAAAGAAGVIKMVMALRHGVLPATVHLDAPSPHVDWDAGAVQLLTERTDWPRQERPRRAGVSAFGISGTNAHVIVEEAPQDGPVPEDRDAPPQPARTTGPVPWVLSARTPEGLRGQAAALVERLRTEPELTPAEVSWSLATTRSVFEHRAVVVGRDRAELLAGTRALASGEPHPALVHPGTPALTTGTGPVLVFPGQGSQWVGMGVELLDSSPAFAARIAECERALKPHVDWSLEDVLRSDGTELARVDVVQPVLWAVMVSLAAVWAEHGVIPTAVVGHSQGEIAAACVAGALSLEDGARIVALRSQALRQLAGGGAMASLGVSSDEARRLIDQAGPGAGVAAVNGPSATVVSGPPDEVAALVARAEADGLRARLIDVDYASHGPQVDEITDELHKVLAGIEPRTASVAFYSTVTAARVDTASLDTGYWVTNLREPVRFAETVEALVRDGHRVFIEAAPHPVLSLGMEETLQACGAEAVTVPTLRHDEGGPEQLARALASGFTHGVALDWARWFPTGRTPRVVDLPTYAFQRRRYWLDERDSTPQDAASLGLASAGHPLLGAAAHLAEQNTHLFTGRLSAHTRPWLSEHRVLGTVLVPGTAIAELALHAAHRTGCAEVAELILHDPLTVPDEGAVEVQLAVAAPDEDGHRALTVHSRPVPGDDCTEEAPPWTRHASGVLATMSSTEPAGGTAPAGSWPPPGAEPLPTENLYQDLADRGSSYGAAFQGLTAAWRLDGSVYAEVELPQDARAEADAYGVHPVLLDAALQAHALAAALTDAEGDGGRDVGGDAIRMPFSWSGLRLYATGAESLRVHITRSPDAPDRLALTATDRTGAPVLALADLTLRPLRSEQLAQARLAARNTLFRLDWHPLAPTHAAPPQRPALLVADPADPSAAALRAALPGAACYPDLSALRAAVAAGEPEPDTVLAPLGPSPAGHDPVGRLYPSGREALSLLQEWLAGPESAARLVLVTRGAVDVGGREGVGDLPGAALWGLVRGAQSEHPDRFVLLDIDGTDTSSAAVPGAASPDVDEPQLALRGGRLFVPRLVHDEPTDPSALPETGADQHDVPPSAGQIRVALRAGTPDGHGAGVVTAVGPGTPAFAPGDRVLGLFPTLSPEAATEAHLLTALPDGWTCAQAAGSLSGYLTACRALAESGRREPEPESGSGDLAADELSEHWRSGLADLWARGEADATGALLTLLSEKALRPLPVVPRDMRHAPEPAQDLPGPGGPVPVLTLRPPLDPDGTVLVTGGTGALARVVARHLAGRHGMRRLLLASRSGDRAPGAEALAAELAELGAEARIVACDTSDRAELAELFASVPAEHPLTAVVHTAAVVRDATVQSAAAEQYDDVLRAKAAAAWQLHDLTREMDLSALVLFSSVTGLAGGAGQASYAAGNAFLDALAQHRHALGLPATSLAWGFWDLQEGMSGAFTEADRARNARAGDLGLDPEQALSLLDTALGRDDALLVPVRLDLPGMRRRVGEGVPAVFRHLVRGSAPRGGSGGAGGGQELARTLATLSGSDRHRTLLDLVRAHAAAAIGHESVASVPATRNFRELGFDSLAAVQLRNRLTAATGLRLPATLVFDHPTPTAVAEVLDERLAEDDDPAASVLAELDTVATAVTALPDGGRERVAARLQELLRSLAGPADTAAQSDQDVRLETATDDELFDMLDSELSGHGHPAAADHDTPSERD</sequence>
<dbReference type="SUPFAM" id="SSF51735">
    <property type="entry name" value="NAD(P)-binding Rossmann-fold domains"/>
    <property type="match status" value="2"/>
</dbReference>
<dbReference type="PROSITE" id="PS52004">
    <property type="entry name" value="KS3_2"/>
    <property type="match status" value="1"/>
</dbReference>
<dbReference type="PANTHER" id="PTHR43775:SF51">
    <property type="entry name" value="INACTIVE PHENOLPHTHIOCEROL SYNTHESIS POLYKETIDE SYNTHASE TYPE I PKS1-RELATED"/>
    <property type="match status" value="1"/>
</dbReference>
<dbReference type="SUPFAM" id="SSF50129">
    <property type="entry name" value="GroES-like"/>
    <property type="match status" value="1"/>
</dbReference>
<dbReference type="InterPro" id="IPR014043">
    <property type="entry name" value="Acyl_transferase_dom"/>
</dbReference>
<evidence type="ECO:0000256" key="6">
    <source>
        <dbReference type="ARBA" id="ARBA00023194"/>
    </source>
</evidence>
<dbReference type="InterPro" id="IPR036736">
    <property type="entry name" value="ACP-like_sf"/>
</dbReference>
<evidence type="ECO:0000256" key="10">
    <source>
        <dbReference type="SAM" id="MobiDB-lite"/>
    </source>
</evidence>
<dbReference type="PANTHER" id="PTHR43775">
    <property type="entry name" value="FATTY ACID SYNTHASE"/>
    <property type="match status" value="1"/>
</dbReference>
<dbReference type="SMART" id="SM00822">
    <property type="entry name" value="PKS_KR"/>
    <property type="match status" value="1"/>
</dbReference>
<feature type="region of interest" description="Disordered" evidence="10">
    <location>
        <begin position="460"/>
        <end position="487"/>
    </location>
</feature>
<dbReference type="InterPro" id="IPR036291">
    <property type="entry name" value="NAD(P)-bd_dom_sf"/>
</dbReference>
<feature type="domain" description="Carrier" evidence="11">
    <location>
        <begin position="1909"/>
        <end position="1984"/>
    </location>
</feature>
<dbReference type="InterPro" id="IPR049551">
    <property type="entry name" value="PKS_DH_C"/>
</dbReference>
<dbReference type="InterPro" id="IPR014030">
    <property type="entry name" value="Ketoacyl_synth_N"/>
</dbReference>
<dbReference type="InterPro" id="IPR032821">
    <property type="entry name" value="PKS_assoc"/>
</dbReference>
<dbReference type="InterPro" id="IPR014031">
    <property type="entry name" value="Ketoacyl_synth_C"/>
</dbReference>
<dbReference type="Pfam" id="PF00698">
    <property type="entry name" value="Acyl_transf_1"/>
    <property type="match status" value="1"/>
</dbReference>
<evidence type="ECO:0000256" key="5">
    <source>
        <dbReference type="ARBA" id="ARBA00022679"/>
    </source>
</evidence>
<dbReference type="Gene3D" id="3.40.50.720">
    <property type="entry name" value="NAD(P)-binding Rossmann-like Domain"/>
    <property type="match status" value="1"/>
</dbReference>
<dbReference type="InterPro" id="IPR015083">
    <property type="entry name" value="NorB/c/GfsB-D-like_docking"/>
</dbReference>
<reference evidence="14 15" key="1">
    <citation type="submission" date="2021-02" db="EMBL/GenBank/DDBJ databases">
        <title>Streptomyces spirodelae sp. nov., isolated from duckweed.</title>
        <authorList>
            <person name="Saimee Y."/>
            <person name="Duangmal K."/>
        </authorList>
    </citation>
    <scope>NUCLEOTIDE SEQUENCE [LARGE SCALE GENOMIC DNA]</scope>
    <source>
        <strain evidence="14 15">DSM 42105</strain>
    </source>
</reference>
<keyword evidence="4" id="KW-0597">Phosphoprotein</keyword>
<feature type="region of interest" description="Disordered" evidence="10">
    <location>
        <begin position="1432"/>
        <end position="1451"/>
    </location>
</feature>
<keyword evidence="6" id="KW-0045">Antibiotic biosynthesis</keyword>
<dbReference type="Gene3D" id="3.40.47.10">
    <property type="match status" value="1"/>
</dbReference>
<dbReference type="Gene3D" id="3.30.70.3290">
    <property type="match status" value="1"/>
</dbReference>
<dbReference type="Pfam" id="PF00550">
    <property type="entry name" value="PP-binding"/>
    <property type="match status" value="1"/>
</dbReference>
<dbReference type="InterPro" id="IPR042104">
    <property type="entry name" value="PKS_dehydratase_sf"/>
</dbReference>
<dbReference type="Pfam" id="PF22953">
    <property type="entry name" value="SpnB_Rossmann"/>
    <property type="match status" value="1"/>
</dbReference>
<dbReference type="Pfam" id="PF14765">
    <property type="entry name" value="PS-DH"/>
    <property type="match status" value="1"/>
</dbReference>
<dbReference type="InterPro" id="IPR049552">
    <property type="entry name" value="PKS_DH_N"/>
</dbReference>
<dbReference type="SUPFAM" id="SSF55048">
    <property type="entry name" value="Probable ACP-binding domain of malonyl-CoA ACP transacylase"/>
    <property type="match status" value="1"/>
</dbReference>
<dbReference type="InterPro" id="IPR001227">
    <property type="entry name" value="Ac_transferase_dom_sf"/>
</dbReference>
<dbReference type="InterPro" id="IPR049900">
    <property type="entry name" value="PKS_mFAS_DH"/>
</dbReference>
<dbReference type="InterPro" id="IPR020841">
    <property type="entry name" value="PKS_Beta-ketoAc_synthase_dom"/>
</dbReference>
<name>A0ABS3XVP8_9ACTN</name>
<dbReference type="InterPro" id="IPR016035">
    <property type="entry name" value="Acyl_Trfase/lysoPLipase"/>
</dbReference>
<dbReference type="Pfam" id="PF02801">
    <property type="entry name" value="Ketoacyl-synt_C"/>
    <property type="match status" value="1"/>
</dbReference>
<dbReference type="SUPFAM" id="SSF52151">
    <property type="entry name" value="FabD/lysophospholipase-like"/>
    <property type="match status" value="1"/>
</dbReference>
<dbReference type="Gene3D" id="3.90.180.10">
    <property type="entry name" value="Medium-chain alcohol dehydrogenases, catalytic domain"/>
    <property type="match status" value="1"/>
</dbReference>
<dbReference type="InterPro" id="IPR013968">
    <property type="entry name" value="PKS_KR"/>
</dbReference>
<dbReference type="Gene3D" id="1.10.1200.10">
    <property type="entry name" value="ACP-like"/>
    <property type="match status" value="1"/>
</dbReference>
<keyword evidence="7" id="KW-0511">Multifunctional enzyme</keyword>
<keyword evidence="3" id="KW-0596">Phosphopantetheine</keyword>
<feature type="active site" description="Proton donor; for dehydratase activity" evidence="9">
    <location>
        <position position="1145"/>
    </location>
</feature>
<evidence type="ECO:0000256" key="7">
    <source>
        <dbReference type="ARBA" id="ARBA00023268"/>
    </source>
</evidence>
<dbReference type="SMART" id="SM00829">
    <property type="entry name" value="PKS_ER"/>
    <property type="match status" value="1"/>
</dbReference>
<comment type="pathway">
    <text evidence="2">Antibiotic biosynthesis.</text>
</comment>
<comment type="caution">
    <text evidence="14">The sequence shown here is derived from an EMBL/GenBank/DDBJ whole genome shotgun (WGS) entry which is preliminary data.</text>
</comment>
<dbReference type="Gene3D" id="3.40.50.11460">
    <property type="match status" value="1"/>
</dbReference>
<evidence type="ECO:0000259" key="13">
    <source>
        <dbReference type="PROSITE" id="PS52019"/>
    </source>
</evidence>
<feature type="domain" description="Ketosynthase family 3 (KS3)" evidence="12">
    <location>
        <begin position="33"/>
        <end position="459"/>
    </location>
</feature>
<dbReference type="SMART" id="SM00827">
    <property type="entry name" value="PKS_AT"/>
    <property type="match status" value="1"/>
</dbReference>
<dbReference type="Proteomes" id="UP000721954">
    <property type="component" value="Unassembled WGS sequence"/>
</dbReference>
<dbReference type="InterPro" id="IPR006162">
    <property type="entry name" value="Ppantetheine_attach_site"/>
</dbReference>
<dbReference type="CDD" id="cd08956">
    <property type="entry name" value="KR_3_FAS_SDR_x"/>
    <property type="match status" value="1"/>
</dbReference>
<dbReference type="SMART" id="SM00825">
    <property type="entry name" value="PKS_KS"/>
    <property type="match status" value="1"/>
</dbReference>
<organism evidence="14 15">
    <name type="scientific">Streptomyces smyrnaeus</name>
    <dbReference type="NCBI Taxonomy" id="1387713"/>
    <lineage>
        <taxon>Bacteria</taxon>
        <taxon>Bacillati</taxon>
        <taxon>Actinomycetota</taxon>
        <taxon>Actinomycetes</taxon>
        <taxon>Kitasatosporales</taxon>
        <taxon>Streptomycetaceae</taxon>
        <taxon>Streptomyces</taxon>
    </lineage>
</organism>
<dbReference type="SMART" id="SM00826">
    <property type="entry name" value="PKS_DH"/>
    <property type="match status" value="1"/>
</dbReference>
<proteinExistence type="predicted"/>
<evidence type="ECO:0000259" key="11">
    <source>
        <dbReference type="PROSITE" id="PS50075"/>
    </source>
</evidence>
<feature type="compositionally biased region" description="Basic and acidic residues" evidence="10">
    <location>
        <begin position="2067"/>
        <end position="2077"/>
    </location>
</feature>
<dbReference type="EMBL" id="JAFFZM010000007">
    <property type="protein sequence ID" value="MBO8199482.1"/>
    <property type="molecule type" value="Genomic_DNA"/>
</dbReference>
<evidence type="ECO:0000313" key="15">
    <source>
        <dbReference type="Proteomes" id="UP000721954"/>
    </source>
</evidence>
<dbReference type="Pfam" id="PF08990">
    <property type="entry name" value="Docking"/>
    <property type="match status" value="1"/>
</dbReference>
<evidence type="ECO:0000256" key="2">
    <source>
        <dbReference type="ARBA" id="ARBA00004792"/>
    </source>
</evidence>
<dbReference type="PROSITE" id="PS50075">
    <property type="entry name" value="CARRIER"/>
    <property type="match status" value="1"/>
</dbReference>
<feature type="region of interest" description="C-terminal hotdog fold" evidence="9">
    <location>
        <begin position="1084"/>
        <end position="1235"/>
    </location>
</feature>
<evidence type="ECO:0000256" key="9">
    <source>
        <dbReference type="PROSITE-ProRule" id="PRU01363"/>
    </source>
</evidence>
<feature type="region of interest" description="N-terminal hotdog fold" evidence="9">
    <location>
        <begin position="939"/>
        <end position="1068"/>
    </location>
</feature>
<feature type="active site" description="Proton acceptor; for dehydratase activity" evidence="9">
    <location>
        <position position="971"/>
    </location>
</feature>
<evidence type="ECO:0000256" key="8">
    <source>
        <dbReference type="ARBA" id="ARBA00023315"/>
    </source>
</evidence>
<keyword evidence="8" id="KW-0012">Acyltransferase</keyword>
<comment type="cofactor">
    <cofactor evidence="1">
        <name>pantetheine 4'-phosphate</name>
        <dbReference type="ChEBI" id="CHEBI:47942"/>
    </cofactor>
</comment>
<dbReference type="InterPro" id="IPR016036">
    <property type="entry name" value="Malonyl_transacylase_ACP-bd"/>
</dbReference>
<dbReference type="Pfam" id="PF16197">
    <property type="entry name" value="KAsynt_C_assoc"/>
    <property type="match status" value="1"/>
</dbReference>
<protein>
    <submittedName>
        <fullName evidence="14">SDR family NAD(P)-dependent oxidoreductase</fullName>
    </submittedName>
</protein>
<evidence type="ECO:0000256" key="3">
    <source>
        <dbReference type="ARBA" id="ARBA00022450"/>
    </source>
</evidence>
<dbReference type="Pfam" id="PF08659">
    <property type="entry name" value="KR"/>
    <property type="match status" value="1"/>
</dbReference>
<dbReference type="InterPro" id="IPR009081">
    <property type="entry name" value="PP-bd_ACP"/>
</dbReference>
<dbReference type="SUPFAM" id="SSF53901">
    <property type="entry name" value="Thiolase-like"/>
    <property type="match status" value="1"/>
</dbReference>
<dbReference type="InterPro" id="IPR011032">
    <property type="entry name" value="GroES-like_sf"/>
</dbReference>
<dbReference type="PROSITE" id="PS00606">
    <property type="entry name" value="KS3_1"/>
    <property type="match status" value="1"/>
</dbReference>
<keyword evidence="15" id="KW-1185">Reference proteome</keyword>
<feature type="region of interest" description="Disordered" evidence="10">
    <location>
        <begin position="1065"/>
        <end position="1088"/>
    </location>
</feature>
<dbReference type="InterPro" id="IPR050091">
    <property type="entry name" value="PKS_NRPS_Biosynth_Enz"/>
</dbReference>
<dbReference type="Gene3D" id="3.40.366.10">
    <property type="entry name" value="Malonyl-Coenzyme A Acyl Carrier Protein, domain 2"/>
    <property type="match status" value="1"/>
</dbReference>
<dbReference type="InterPro" id="IPR020806">
    <property type="entry name" value="PKS_PP-bd"/>
</dbReference>
<dbReference type="SUPFAM" id="SSF47336">
    <property type="entry name" value="ACP-like"/>
    <property type="match status" value="1"/>
</dbReference>
<evidence type="ECO:0000259" key="12">
    <source>
        <dbReference type="PROSITE" id="PS52004"/>
    </source>
</evidence>
<dbReference type="CDD" id="cd00833">
    <property type="entry name" value="PKS"/>
    <property type="match status" value="1"/>
</dbReference>
<dbReference type="Gene3D" id="3.10.129.110">
    <property type="entry name" value="Polyketide synthase dehydratase"/>
    <property type="match status" value="1"/>
</dbReference>
<feature type="domain" description="PKS/mFAS DH" evidence="13">
    <location>
        <begin position="939"/>
        <end position="1235"/>
    </location>
</feature>
<accession>A0ABS3XVP8</accession>
<gene>
    <name evidence="14" type="ORF">JW613_14430</name>
</gene>
<dbReference type="InterPro" id="IPR020807">
    <property type="entry name" value="PKS_DH"/>
</dbReference>
<evidence type="ECO:0000256" key="4">
    <source>
        <dbReference type="ARBA" id="ARBA00022553"/>
    </source>
</evidence>
<dbReference type="InterPro" id="IPR018201">
    <property type="entry name" value="Ketoacyl_synth_AS"/>
</dbReference>
<keyword evidence="5" id="KW-0808">Transferase</keyword>
<dbReference type="SMART" id="SM00823">
    <property type="entry name" value="PKS_PP"/>
    <property type="match status" value="1"/>
</dbReference>
<evidence type="ECO:0000313" key="14">
    <source>
        <dbReference type="EMBL" id="MBO8199482.1"/>
    </source>
</evidence>
<dbReference type="InterPro" id="IPR016039">
    <property type="entry name" value="Thiolase-like"/>
</dbReference>
<dbReference type="PROSITE" id="PS52019">
    <property type="entry name" value="PKS_MFAS_DH"/>
    <property type="match status" value="1"/>
</dbReference>
<dbReference type="PROSITE" id="PS00012">
    <property type="entry name" value="PHOSPHOPANTETHEINE"/>
    <property type="match status" value="1"/>
</dbReference>
<evidence type="ECO:0000256" key="1">
    <source>
        <dbReference type="ARBA" id="ARBA00001957"/>
    </source>
</evidence>
<dbReference type="InterPro" id="IPR055123">
    <property type="entry name" value="SpnB-like_Rossmann"/>
</dbReference>
<feature type="region of interest" description="Disordered" evidence="10">
    <location>
        <begin position="2054"/>
        <end position="2077"/>
    </location>
</feature>
<dbReference type="Pfam" id="PF00109">
    <property type="entry name" value="ketoacyl-synt"/>
    <property type="match status" value="1"/>
</dbReference>